<dbReference type="EMBL" id="KZ305032">
    <property type="protein sequence ID" value="PIA46809.1"/>
    <property type="molecule type" value="Genomic_DNA"/>
</dbReference>
<protein>
    <recommendedName>
        <fullName evidence="4">DUF241 domain-containing protein</fullName>
    </recommendedName>
</protein>
<dbReference type="PANTHER" id="PTHR33070">
    <property type="entry name" value="OS06G0725500 PROTEIN"/>
    <property type="match status" value="1"/>
</dbReference>
<accession>A0A2G5DTH9</accession>
<evidence type="ECO:0000256" key="1">
    <source>
        <dbReference type="SAM" id="Coils"/>
    </source>
</evidence>
<evidence type="ECO:0008006" key="4">
    <source>
        <dbReference type="Google" id="ProtNLM"/>
    </source>
</evidence>
<sequence>MATSPLNLKASYHVRSISLPSRSHPLTLSVEEQLCQLRSSEATSCSSSTCNNLSDLNSLDVFLQIKDCVQDLQSTLRRKKDGIANEVGLYMIARKKVSKVIQKCLRELKKAENKNNNTSIVEKDQNLIAIINVLREVESITLSMFKSLLSSMSSSNLQTKTTGWSFVSKFIGKKSSQGIQVMNIEDIQKSLDSIQSSMQGLDGELECIYKNLIKTRVSLLNILSQ</sequence>
<feature type="coiled-coil region" evidence="1">
    <location>
        <begin position="94"/>
        <end position="121"/>
    </location>
</feature>
<name>A0A2G5DTH9_AQUCA</name>
<dbReference type="STRING" id="218851.A0A2G5DTH9"/>
<dbReference type="GO" id="GO:0048364">
    <property type="term" value="P:root development"/>
    <property type="evidence" value="ECO:0007669"/>
    <property type="project" value="InterPro"/>
</dbReference>
<dbReference type="InParanoid" id="A0A2G5DTH9"/>
<keyword evidence="1" id="KW-0175">Coiled coil</keyword>
<reference evidence="2 3" key="1">
    <citation type="submission" date="2017-09" db="EMBL/GenBank/DDBJ databases">
        <title>WGS assembly of Aquilegia coerulea Goldsmith.</title>
        <authorList>
            <person name="Hodges S."/>
            <person name="Kramer E."/>
            <person name="Nordborg M."/>
            <person name="Tomkins J."/>
            <person name="Borevitz J."/>
            <person name="Derieg N."/>
            <person name="Yan J."/>
            <person name="Mihaltcheva S."/>
            <person name="Hayes R.D."/>
            <person name="Rokhsar D."/>
        </authorList>
    </citation>
    <scope>NUCLEOTIDE SEQUENCE [LARGE SCALE GENOMIC DNA]</scope>
    <source>
        <strain evidence="3">cv. Goldsmith</strain>
    </source>
</reference>
<proteinExistence type="predicted"/>
<dbReference type="Proteomes" id="UP000230069">
    <property type="component" value="Unassembled WGS sequence"/>
</dbReference>
<dbReference type="GO" id="GO:0048367">
    <property type="term" value="P:shoot system development"/>
    <property type="evidence" value="ECO:0007669"/>
    <property type="project" value="InterPro"/>
</dbReference>
<evidence type="ECO:0000313" key="2">
    <source>
        <dbReference type="EMBL" id="PIA46809.1"/>
    </source>
</evidence>
<dbReference type="Pfam" id="PF03087">
    <property type="entry name" value="BPS1"/>
    <property type="match status" value="1"/>
</dbReference>
<organism evidence="2 3">
    <name type="scientific">Aquilegia coerulea</name>
    <name type="common">Rocky mountain columbine</name>
    <dbReference type="NCBI Taxonomy" id="218851"/>
    <lineage>
        <taxon>Eukaryota</taxon>
        <taxon>Viridiplantae</taxon>
        <taxon>Streptophyta</taxon>
        <taxon>Embryophyta</taxon>
        <taxon>Tracheophyta</taxon>
        <taxon>Spermatophyta</taxon>
        <taxon>Magnoliopsida</taxon>
        <taxon>Ranunculales</taxon>
        <taxon>Ranunculaceae</taxon>
        <taxon>Thalictroideae</taxon>
        <taxon>Aquilegia</taxon>
    </lineage>
</organism>
<evidence type="ECO:0000313" key="3">
    <source>
        <dbReference type="Proteomes" id="UP000230069"/>
    </source>
</evidence>
<keyword evidence="3" id="KW-1185">Reference proteome</keyword>
<gene>
    <name evidence="2" type="ORF">AQUCO_01500390v1</name>
</gene>
<dbReference type="OrthoDB" id="1701699at2759"/>
<dbReference type="InterPro" id="IPR004320">
    <property type="entry name" value="BPS1_pln"/>
</dbReference>
<dbReference type="AlphaFoldDB" id="A0A2G5DTH9"/>
<dbReference type="PANTHER" id="PTHR33070:SF115">
    <property type="entry name" value="T23E18.15"/>
    <property type="match status" value="1"/>
</dbReference>